<name>A0AAQ4EYI2_AMBAM</name>
<evidence type="ECO:0000313" key="2">
    <source>
        <dbReference type="EMBL" id="KAK8779964.1"/>
    </source>
</evidence>
<dbReference type="Proteomes" id="UP001321473">
    <property type="component" value="Unassembled WGS sequence"/>
</dbReference>
<feature type="chain" id="PRO_5042921143" description="Secreted protein" evidence="1">
    <location>
        <begin position="23"/>
        <end position="123"/>
    </location>
</feature>
<evidence type="ECO:0000313" key="3">
    <source>
        <dbReference type="Proteomes" id="UP001321473"/>
    </source>
</evidence>
<keyword evidence="3" id="KW-1185">Reference proteome</keyword>
<sequence length="123" mass="13215">MVGVWASLFVAAFVVSVSIVTSEDTPVPPGLAGIGALFAQIEQTCFNEAQYTEQEITTIGDLRRQAAEEAGSGPHPRVDFLEYVDSHVTNRTIAQGIRSKFPAFTGCMARETAKVMQLGPPSQ</sequence>
<comment type="caution">
    <text evidence="2">The sequence shown here is derived from an EMBL/GenBank/DDBJ whole genome shotgun (WGS) entry which is preliminary data.</text>
</comment>
<protein>
    <recommendedName>
        <fullName evidence="4">Secreted protein</fullName>
    </recommendedName>
</protein>
<keyword evidence="1" id="KW-0732">Signal</keyword>
<reference evidence="2 3" key="1">
    <citation type="journal article" date="2023" name="Arcadia Sci">
        <title>De novo assembly of a long-read Amblyomma americanum tick genome.</title>
        <authorList>
            <person name="Chou S."/>
            <person name="Poskanzer K.E."/>
            <person name="Rollins M."/>
            <person name="Thuy-Boun P.S."/>
        </authorList>
    </citation>
    <scope>NUCLEOTIDE SEQUENCE [LARGE SCALE GENOMIC DNA]</scope>
    <source>
        <strain evidence="2">F_SG_1</strain>
        <tissue evidence="2">Salivary glands</tissue>
    </source>
</reference>
<accession>A0AAQ4EYI2</accession>
<proteinExistence type="predicted"/>
<dbReference type="EMBL" id="JARKHS020009328">
    <property type="protein sequence ID" value="KAK8779964.1"/>
    <property type="molecule type" value="Genomic_DNA"/>
</dbReference>
<gene>
    <name evidence="2" type="ORF">V5799_018695</name>
</gene>
<organism evidence="2 3">
    <name type="scientific">Amblyomma americanum</name>
    <name type="common">Lone star tick</name>
    <dbReference type="NCBI Taxonomy" id="6943"/>
    <lineage>
        <taxon>Eukaryota</taxon>
        <taxon>Metazoa</taxon>
        <taxon>Ecdysozoa</taxon>
        <taxon>Arthropoda</taxon>
        <taxon>Chelicerata</taxon>
        <taxon>Arachnida</taxon>
        <taxon>Acari</taxon>
        <taxon>Parasitiformes</taxon>
        <taxon>Ixodida</taxon>
        <taxon>Ixodoidea</taxon>
        <taxon>Ixodidae</taxon>
        <taxon>Amblyomminae</taxon>
        <taxon>Amblyomma</taxon>
    </lineage>
</organism>
<evidence type="ECO:0008006" key="4">
    <source>
        <dbReference type="Google" id="ProtNLM"/>
    </source>
</evidence>
<dbReference type="AlphaFoldDB" id="A0AAQ4EYI2"/>
<evidence type="ECO:0000256" key="1">
    <source>
        <dbReference type="SAM" id="SignalP"/>
    </source>
</evidence>
<feature type="signal peptide" evidence="1">
    <location>
        <begin position="1"/>
        <end position="22"/>
    </location>
</feature>